<dbReference type="Pfam" id="PF22289">
    <property type="entry name" value="DmmA-like_C"/>
    <property type="match status" value="1"/>
</dbReference>
<reference evidence="10" key="1">
    <citation type="submission" date="2016-10" db="EMBL/GenBank/DDBJ databases">
        <authorList>
            <person name="Varghese N."/>
            <person name="Submissions S."/>
        </authorList>
    </citation>
    <scope>NUCLEOTIDE SEQUENCE [LARGE SCALE GENOMIC DNA]</scope>
    <source>
        <strain evidence="10">CGMCC 1.10971</strain>
    </source>
</reference>
<gene>
    <name evidence="9" type="ORF">SAMN05216175_104134</name>
</gene>
<dbReference type="Proteomes" id="UP000198623">
    <property type="component" value="Unassembled WGS sequence"/>
</dbReference>
<dbReference type="EMBL" id="FOOU01000004">
    <property type="protein sequence ID" value="SFG21059.1"/>
    <property type="molecule type" value="Genomic_DNA"/>
</dbReference>
<evidence type="ECO:0000313" key="9">
    <source>
        <dbReference type="EMBL" id="SFG21059.1"/>
    </source>
</evidence>
<dbReference type="RefSeq" id="WP_090726420.1">
    <property type="nucleotide sequence ID" value="NZ_FOOU01000004.1"/>
</dbReference>
<dbReference type="InterPro" id="IPR048037">
    <property type="entry name" value="DmmA-like_C"/>
</dbReference>
<accession>A0A1I2Q122</accession>
<dbReference type="STRING" id="1045558.SAMN05216175_104134"/>
<feature type="domain" description="Dimethylamine monooxygenase subunit DmmA-like C-terminal" evidence="7">
    <location>
        <begin position="129"/>
        <end position="172"/>
    </location>
</feature>
<feature type="domain" description="Dimethylamine monooxygenase subunit DmmA-like N-terminal" evidence="8">
    <location>
        <begin position="35"/>
        <end position="118"/>
    </location>
</feature>
<keyword evidence="5" id="KW-0408">Iron</keyword>
<sequence length="189" mass="21083">MQPESLEAPTNRPIYSPVIVNNKSAHHLFICEGYPSREFQIFYSSVDDSKKTLLLVSESDSTIDHDSILVTHSELTAKLTQLLGEMPLSTTIYVLGSEAFIWDVHSVATQAGMVAEQIKMFAPVSGQRRLFCTHCYHITEDVTHSPAVCSGCQRNLLVRDHFSRLHAAYVGVQIDAEDPDDLPLPQELI</sequence>
<dbReference type="AlphaFoldDB" id="A0A1I2Q122"/>
<keyword evidence="2" id="KW-0001">2Fe-2S</keyword>
<name>A0A1I2Q122_9GAMM</name>
<proteinExistence type="predicted"/>
<evidence type="ECO:0000259" key="8">
    <source>
        <dbReference type="Pfam" id="PF22290"/>
    </source>
</evidence>
<evidence type="ECO:0000256" key="6">
    <source>
        <dbReference type="ARBA" id="ARBA00023014"/>
    </source>
</evidence>
<evidence type="ECO:0000256" key="3">
    <source>
        <dbReference type="ARBA" id="ARBA00022723"/>
    </source>
</evidence>
<evidence type="ECO:0000256" key="5">
    <source>
        <dbReference type="ARBA" id="ARBA00023004"/>
    </source>
</evidence>
<keyword evidence="10" id="KW-1185">Reference proteome</keyword>
<keyword evidence="4" id="KW-0560">Oxidoreductase</keyword>
<keyword evidence="6" id="KW-0411">Iron-sulfur</keyword>
<evidence type="ECO:0000256" key="2">
    <source>
        <dbReference type="ARBA" id="ARBA00022714"/>
    </source>
</evidence>
<organism evidence="9 10">
    <name type="scientific">Neptunomonas qingdaonensis</name>
    <dbReference type="NCBI Taxonomy" id="1045558"/>
    <lineage>
        <taxon>Bacteria</taxon>
        <taxon>Pseudomonadati</taxon>
        <taxon>Pseudomonadota</taxon>
        <taxon>Gammaproteobacteria</taxon>
        <taxon>Oceanospirillales</taxon>
        <taxon>Oceanospirillaceae</taxon>
        <taxon>Neptunomonas</taxon>
    </lineage>
</organism>
<dbReference type="NCBIfam" id="NF041259">
    <property type="entry name" value="mono_DmmA_fam"/>
    <property type="match status" value="1"/>
</dbReference>
<dbReference type="Pfam" id="PF22290">
    <property type="entry name" value="DmmA-like_N"/>
    <property type="match status" value="1"/>
</dbReference>
<keyword evidence="3" id="KW-0479">Metal-binding</keyword>
<protein>
    <submittedName>
        <fullName evidence="9">Uncharacterized protein</fullName>
    </submittedName>
</protein>
<keyword evidence="1" id="KW-0285">Flavoprotein</keyword>
<dbReference type="OrthoDB" id="6955242at2"/>
<evidence type="ECO:0000313" key="10">
    <source>
        <dbReference type="Proteomes" id="UP000198623"/>
    </source>
</evidence>
<evidence type="ECO:0000256" key="1">
    <source>
        <dbReference type="ARBA" id="ARBA00022630"/>
    </source>
</evidence>
<dbReference type="GO" id="GO:0016491">
    <property type="term" value="F:oxidoreductase activity"/>
    <property type="evidence" value="ECO:0007669"/>
    <property type="project" value="UniProtKB-KW"/>
</dbReference>
<evidence type="ECO:0000259" key="7">
    <source>
        <dbReference type="Pfam" id="PF22289"/>
    </source>
</evidence>
<dbReference type="GO" id="GO:0046872">
    <property type="term" value="F:metal ion binding"/>
    <property type="evidence" value="ECO:0007669"/>
    <property type="project" value="UniProtKB-KW"/>
</dbReference>
<dbReference type="GO" id="GO:0051537">
    <property type="term" value="F:2 iron, 2 sulfur cluster binding"/>
    <property type="evidence" value="ECO:0007669"/>
    <property type="project" value="UniProtKB-KW"/>
</dbReference>
<evidence type="ECO:0000256" key="4">
    <source>
        <dbReference type="ARBA" id="ARBA00023002"/>
    </source>
</evidence>
<dbReference type="InterPro" id="IPR054582">
    <property type="entry name" value="DmmA-like_N"/>
</dbReference>